<dbReference type="UniPathway" id="UPA00219"/>
<dbReference type="GO" id="GO:0008360">
    <property type="term" value="P:regulation of cell shape"/>
    <property type="evidence" value="ECO:0007669"/>
    <property type="project" value="UniProtKB-UniRule"/>
</dbReference>
<keyword evidence="5" id="KW-0378">Hydrolase</keyword>
<dbReference type="PANTHER" id="PTHR30582">
    <property type="entry name" value="L,D-TRANSPEPTIDASE"/>
    <property type="match status" value="1"/>
</dbReference>
<dbReference type="AlphaFoldDB" id="A0A1V8MB20"/>
<evidence type="ECO:0000256" key="2">
    <source>
        <dbReference type="ARBA" id="ARBA00005992"/>
    </source>
</evidence>
<evidence type="ECO:0000256" key="1">
    <source>
        <dbReference type="ARBA" id="ARBA00004752"/>
    </source>
</evidence>
<evidence type="ECO:0000313" key="12">
    <source>
        <dbReference type="EMBL" id="OQK18708.1"/>
    </source>
</evidence>
<dbReference type="InterPro" id="IPR050979">
    <property type="entry name" value="LD-transpeptidase"/>
</dbReference>
<proteinExistence type="inferred from homology"/>
<evidence type="ECO:0000256" key="4">
    <source>
        <dbReference type="ARBA" id="ARBA00022679"/>
    </source>
</evidence>
<organism evidence="12 13">
    <name type="scientific">Methyloprofundus sedimenti</name>
    <dbReference type="NCBI Taxonomy" id="1420851"/>
    <lineage>
        <taxon>Bacteria</taxon>
        <taxon>Pseudomonadati</taxon>
        <taxon>Pseudomonadota</taxon>
        <taxon>Gammaproteobacteria</taxon>
        <taxon>Methylococcales</taxon>
        <taxon>Methylococcaceae</taxon>
        <taxon>Methyloprofundus</taxon>
    </lineage>
</organism>
<comment type="similarity">
    <text evidence="2">Belongs to the YkuD family.</text>
</comment>
<feature type="active site" description="Proton donor/acceptor" evidence="9">
    <location>
        <position position="175"/>
    </location>
</feature>
<dbReference type="GO" id="GO:0071555">
    <property type="term" value="P:cell wall organization"/>
    <property type="evidence" value="ECO:0007669"/>
    <property type="project" value="UniProtKB-UniRule"/>
</dbReference>
<evidence type="ECO:0000256" key="3">
    <source>
        <dbReference type="ARBA" id="ARBA00022676"/>
    </source>
</evidence>
<dbReference type="GO" id="GO:0018104">
    <property type="term" value="P:peptidoglycan-protein cross-linking"/>
    <property type="evidence" value="ECO:0007669"/>
    <property type="project" value="TreeGrafter"/>
</dbReference>
<keyword evidence="3" id="KW-0328">Glycosyltransferase</keyword>
<comment type="caution">
    <text evidence="12">The sequence shown here is derived from an EMBL/GenBank/DDBJ whole genome shotgun (WGS) entry which is preliminary data.</text>
</comment>
<keyword evidence="7 9" id="KW-0573">Peptidoglycan synthesis</keyword>
<dbReference type="CDD" id="cd16913">
    <property type="entry name" value="YkuD_like"/>
    <property type="match status" value="1"/>
</dbReference>
<feature type="region of interest" description="Disordered" evidence="10">
    <location>
        <begin position="127"/>
        <end position="149"/>
    </location>
</feature>
<sequence>MLPENPKDSLVQEFAEGKNKQTLASKDEDLLDIARRFDLGQNEIIRLNPDVDRWMPKAGAKIQLQSERLLPDAPRSGLVLNLPEFRLYYFPKPQNYGPAFVITHPVSIGRQDWETPLGQTRIVEKKENPTWTPPESIKKEHAAKGDPLPDVVPAGPNNPLGLFAMRLGIPGYLIHSTNKPYGVGLRVSHGCIRMYPEDMNTLFPVIKVGEPVTIVNQAVKVGWGGNNLYIEVHPPLENHESDNLLDIALDLIERANNGVLPVLDGAALRNALTDRKGLPIKIYEQTSLSTSEEVIDLN</sequence>
<dbReference type="STRING" id="1420851.AU255_07290"/>
<keyword evidence="13" id="KW-1185">Reference proteome</keyword>
<protein>
    <recommendedName>
        <fullName evidence="11">L,D-TPase catalytic domain-containing protein</fullName>
    </recommendedName>
</protein>
<comment type="pathway">
    <text evidence="1 9">Cell wall biogenesis; peptidoglycan biosynthesis.</text>
</comment>
<dbReference type="GO" id="GO:0071972">
    <property type="term" value="F:peptidoglycan L,D-transpeptidase activity"/>
    <property type="evidence" value="ECO:0007669"/>
    <property type="project" value="TreeGrafter"/>
</dbReference>
<dbReference type="PROSITE" id="PS52029">
    <property type="entry name" value="LD_TPASE"/>
    <property type="match status" value="1"/>
</dbReference>
<dbReference type="Proteomes" id="UP000191980">
    <property type="component" value="Unassembled WGS sequence"/>
</dbReference>
<dbReference type="Gene3D" id="2.40.440.10">
    <property type="entry name" value="L,D-transpeptidase catalytic domain-like"/>
    <property type="match status" value="1"/>
</dbReference>
<dbReference type="GO" id="GO:0016757">
    <property type="term" value="F:glycosyltransferase activity"/>
    <property type="evidence" value="ECO:0007669"/>
    <property type="project" value="UniProtKB-KW"/>
</dbReference>
<evidence type="ECO:0000256" key="9">
    <source>
        <dbReference type="PROSITE-ProRule" id="PRU01373"/>
    </source>
</evidence>
<dbReference type="Pfam" id="PF03734">
    <property type="entry name" value="YkuD"/>
    <property type="match status" value="1"/>
</dbReference>
<keyword evidence="6 9" id="KW-0133">Cell shape</keyword>
<evidence type="ECO:0000259" key="11">
    <source>
        <dbReference type="PROSITE" id="PS52029"/>
    </source>
</evidence>
<evidence type="ECO:0000313" key="13">
    <source>
        <dbReference type="Proteomes" id="UP000191980"/>
    </source>
</evidence>
<evidence type="ECO:0000256" key="7">
    <source>
        <dbReference type="ARBA" id="ARBA00022984"/>
    </source>
</evidence>
<gene>
    <name evidence="12" type="ORF">AU255_07290</name>
</gene>
<evidence type="ECO:0000256" key="10">
    <source>
        <dbReference type="SAM" id="MobiDB-lite"/>
    </source>
</evidence>
<evidence type="ECO:0000256" key="6">
    <source>
        <dbReference type="ARBA" id="ARBA00022960"/>
    </source>
</evidence>
<evidence type="ECO:0000256" key="5">
    <source>
        <dbReference type="ARBA" id="ARBA00022801"/>
    </source>
</evidence>
<dbReference type="PANTHER" id="PTHR30582:SF24">
    <property type="entry name" value="L,D-TRANSPEPTIDASE ERFK_SRFK-RELATED"/>
    <property type="match status" value="1"/>
</dbReference>
<dbReference type="InterPro" id="IPR038063">
    <property type="entry name" value="Transpep_catalytic_dom"/>
</dbReference>
<name>A0A1V8MB20_9GAMM</name>
<dbReference type="CDD" id="cd00118">
    <property type="entry name" value="LysM"/>
    <property type="match status" value="1"/>
</dbReference>
<reference evidence="12 13" key="1">
    <citation type="submission" date="2015-12" db="EMBL/GenBank/DDBJ databases">
        <authorList>
            <person name="Shamseldin A."/>
            <person name="Moawad H."/>
            <person name="Abd El-Rahim W.M."/>
            <person name="Sadowsky M.J."/>
        </authorList>
    </citation>
    <scope>NUCLEOTIDE SEQUENCE [LARGE SCALE GENOMIC DNA]</scope>
    <source>
        <strain evidence="12 13">WF1</strain>
    </source>
</reference>
<feature type="active site" description="Nucleophile" evidence="9">
    <location>
        <position position="191"/>
    </location>
</feature>
<dbReference type="InterPro" id="IPR005490">
    <property type="entry name" value="LD_TPept_cat_dom"/>
</dbReference>
<dbReference type="EMBL" id="LPUF01000001">
    <property type="protein sequence ID" value="OQK18708.1"/>
    <property type="molecule type" value="Genomic_DNA"/>
</dbReference>
<dbReference type="SUPFAM" id="SSF141523">
    <property type="entry name" value="L,D-transpeptidase catalytic domain-like"/>
    <property type="match status" value="1"/>
</dbReference>
<dbReference type="InterPro" id="IPR018392">
    <property type="entry name" value="LysM"/>
</dbReference>
<evidence type="ECO:0000256" key="8">
    <source>
        <dbReference type="ARBA" id="ARBA00023316"/>
    </source>
</evidence>
<feature type="domain" description="L,D-TPase catalytic" evidence="11">
    <location>
        <begin position="76"/>
        <end position="215"/>
    </location>
</feature>
<keyword evidence="4" id="KW-0808">Transferase</keyword>
<dbReference type="GO" id="GO:0005576">
    <property type="term" value="C:extracellular region"/>
    <property type="evidence" value="ECO:0007669"/>
    <property type="project" value="TreeGrafter"/>
</dbReference>
<keyword evidence="8 9" id="KW-0961">Cell wall biogenesis/degradation</keyword>
<accession>A0A1V8MB20</accession>